<dbReference type="InterPro" id="IPR036390">
    <property type="entry name" value="WH_DNA-bd_sf"/>
</dbReference>
<dbReference type="Pfam" id="PF07729">
    <property type="entry name" value="FCD"/>
    <property type="match status" value="1"/>
</dbReference>
<dbReference type="SMART" id="SM00895">
    <property type="entry name" value="FCD"/>
    <property type="match status" value="1"/>
</dbReference>
<keyword evidence="1" id="KW-0805">Transcription regulation</keyword>
<dbReference type="InterPro" id="IPR000524">
    <property type="entry name" value="Tscrpt_reg_HTH_GntR"/>
</dbReference>
<dbReference type="InterPro" id="IPR036388">
    <property type="entry name" value="WH-like_DNA-bd_sf"/>
</dbReference>
<proteinExistence type="predicted"/>
<organism evidence="5 6">
    <name type="scientific">Roseovarius gaetbuli</name>
    <dbReference type="NCBI Taxonomy" id="1356575"/>
    <lineage>
        <taxon>Bacteria</taxon>
        <taxon>Pseudomonadati</taxon>
        <taxon>Pseudomonadota</taxon>
        <taxon>Alphaproteobacteria</taxon>
        <taxon>Rhodobacterales</taxon>
        <taxon>Roseobacteraceae</taxon>
        <taxon>Roseovarius</taxon>
    </lineage>
</organism>
<dbReference type="SUPFAM" id="SSF48008">
    <property type="entry name" value="GntR ligand-binding domain-like"/>
    <property type="match status" value="1"/>
</dbReference>
<protein>
    <submittedName>
        <fullName evidence="5">HTH-type transcriptional regulator McbR</fullName>
    </submittedName>
</protein>
<dbReference type="PROSITE" id="PS50949">
    <property type="entry name" value="HTH_GNTR"/>
    <property type="match status" value="1"/>
</dbReference>
<dbReference type="OrthoDB" id="7618373at2"/>
<dbReference type="InterPro" id="IPR011711">
    <property type="entry name" value="GntR_C"/>
</dbReference>
<dbReference type="SMART" id="SM00345">
    <property type="entry name" value="HTH_GNTR"/>
    <property type="match status" value="1"/>
</dbReference>
<dbReference type="GO" id="GO:0003677">
    <property type="term" value="F:DNA binding"/>
    <property type="evidence" value="ECO:0007669"/>
    <property type="project" value="UniProtKB-KW"/>
</dbReference>
<feature type="domain" description="HTH gntR-type" evidence="4">
    <location>
        <begin position="11"/>
        <end position="78"/>
    </location>
</feature>
<sequence length="244" mass="27006">MIDAKTQKSKETTQDAIYRRIRQSLLTGQASPGETLSIRRLVERFDVSATPVRDALSRLEAEFVLVRGPNRVLMIPNLSVGELKDIHRLRAAIEGLSAELAADRATSDEIKEVSDLCDAMDAALAKGDADTYLTLNWAFHRSIYKAAHSDVALHVIENLWLRSGPYLRLPVLIDAAEQPSQSRQRSMQFHRACLAALQTGDADAARDAIQSDIAAASDELFQYMKAAHAAEVDNWVPDLRIPSK</sequence>
<dbReference type="Proteomes" id="UP000194012">
    <property type="component" value="Unassembled WGS sequence"/>
</dbReference>
<keyword evidence="6" id="KW-1185">Reference proteome</keyword>
<gene>
    <name evidence="5" type="primary">mcbR_3</name>
    <name evidence="5" type="ORF">ROG8370_03512</name>
</gene>
<evidence type="ECO:0000256" key="2">
    <source>
        <dbReference type="ARBA" id="ARBA00023125"/>
    </source>
</evidence>
<keyword evidence="3" id="KW-0804">Transcription</keyword>
<dbReference type="PANTHER" id="PTHR43537">
    <property type="entry name" value="TRANSCRIPTIONAL REGULATOR, GNTR FAMILY"/>
    <property type="match status" value="1"/>
</dbReference>
<name>A0A1X7A7E5_9RHOB</name>
<keyword evidence="2" id="KW-0238">DNA-binding</keyword>
<dbReference type="SUPFAM" id="SSF46785">
    <property type="entry name" value="Winged helix' DNA-binding domain"/>
    <property type="match status" value="1"/>
</dbReference>
<dbReference type="AlphaFoldDB" id="A0A1X7A7E5"/>
<evidence type="ECO:0000313" key="6">
    <source>
        <dbReference type="Proteomes" id="UP000194012"/>
    </source>
</evidence>
<dbReference type="InterPro" id="IPR008920">
    <property type="entry name" value="TF_FadR/GntR_C"/>
</dbReference>
<dbReference type="EMBL" id="FWFJ01000051">
    <property type="protein sequence ID" value="SLN72312.1"/>
    <property type="molecule type" value="Genomic_DNA"/>
</dbReference>
<dbReference type="RefSeq" id="WP_085828435.1">
    <property type="nucleotide sequence ID" value="NZ_FWFJ01000051.1"/>
</dbReference>
<accession>A0A1X7A7E5</accession>
<dbReference type="Gene3D" id="1.10.10.10">
    <property type="entry name" value="Winged helix-like DNA-binding domain superfamily/Winged helix DNA-binding domain"/>
    <property type="match status" value="1"/>
</dbReference>
<dbReference type="GO" id="GO:0003700">
    <property type="term" value="F:DNA-binding transcription factor activity"/>
    <property type="evidence" value="ECO:0007669"/>
    <property type="project" value="InterPro"/>
</dbReference>
<dbReference type="Gene3D" id="1.20.120.530">
    <property type="entry name" value="GntR ligand-binding domain-like"/>
    <property type="match status" value="1"/>
</dbReference>
<evidence type="ECO:0000256" key="3">
    <source>
        <dbReference type="ARBA" id="ARBA00023163"/>
    </source>
</evidence>
<evidence type="ECO:0000259" key="4">
    <source>
        <dbReference type="PROSITE" id="PS50949"/>
    </source>
</evidence>
<evidence type="ECO:0000256" key="1">
    <source>
        <dbReference type="ARBA" id="ARBA00023015"/>
    </source>
</evidence>
<dbReference type="Pfam" id="PF00392">
    <property type="entry name" value="GntR"/>
    <property type="match status" value="1"/>
</dbReference>
<evidence type="ECO:0000313" key="5">
    <source>
        <dbReference type="EMBL" id="SLN72312.1"/>
    </source>
</evidence>
<dbReference type="PANTHER" id="PTHR43537:SF39">
    <property type="entry name" value="HTH-TYPE TRANSCRIPTIONAL REGULATOR MCBR"/>
    <property type="match status" value="1"/>
</dbReference>
<reference evidence="6" key="1">
    <citation type="submission" date="2017-03" db="EMBL/GenBank/DDBJ databases">
        <authorList>
            <person name="Rodrigo-Torres L."/>
            <person name="Arahal R.D."/>
            <person name="Lucena T."/>
        </authorList>
    </citation>
    <scope>NUCLEOTIDE SEQUENCE [LARGE SCALE GENOMIC DNA]</scope>
    <source>
        <strain evidence="6">CECT 8370</strain>
    </source>
</reference>